<reference evidence="1" key="1">
    <citation type="submission" date="2019-10" db="EMBL/GenBank/DDBJ databases">
        <authorList>
            <consortium name="DOE Joint Genome Institute"/>
            <person name="Kuo A."/>
            <person name="Miyauchi S."/>
            <person name="Kiss E."/>
            <person name="Drula E."/>
            <person name="Kohler A."/>
            <person name="Sanchez-Garcia M."/>
            <person name="Andreopoulos B."/>
            <person name="Barry K.W."/>
            <person name="Bonito G."/>
            <person name="Buee M."/>
            <person name="Carver A."/>
            <person name="Chen C."/>
            <person name="Cichocki N."/>
            <person name="Clum A."/>
            <person name="Culley D."/>
            <person name="Crous P.W."/>
            <person name="Fauchery L."/>
            <person name="Girlanda M."/>
            <person name="Hayes R."/>
            <person name="Keri Z."/>
            <person name="Labutti K."/>
            <person name="Lipzen A."/>
            <person name="Lombard V."/>
            <person name="Magnuson J."/>
            <person name="Maillard F."/>
            <person name="Morin E."/>
            <person name="Murat C."/>
            <person name="Nolan M."/>
            <person name="Ohm R."/>
            <person name="Pangilinan J."/>
            <person name="Pereira M."/>
            <person name="Perotto S."/>
            <person name="Peter M."/>
            <person name="Riley R."/>
            <person name="Sitrit Y."/>
            <person name="Stielow B."/>
            <person name="Szollosi G."/>
            <person name="Zifcakova L."/>
            <person name="Stursova M."/>
            <person name="Spatafora J.W."/>
            <person name="Tedersoo L."/>
            <person name="Vaario L.-M."/>
            <person name="Yamada A."/>
            <person name="Yan M."/>
            <person name="Wang P."/>
            <person name="Xu J."/>
            <person name="Bruns T."/>
            <person name="Baldrian P."/>
            <person name="Vilgalys R."/>
            <person name="Henrissat B."/>
            <person name="Grigoriev I.V."/>
            <person name="Hibbett D."/>
            <person name="Nagy L.G."/>
            <person name="Martin F.M."/>
        </authorList>
    </citation>
    <scope>NUCLEOTIDE SEQUENCE</scope>
    <source>
        <strain evidence="1">P2</strain>
    </source>
</reference>
<accession>A0ACB6ZQ22</accession>
<reference evidence="1" key="2">
    <citation type="journal article" date="2020" name="Nat. Commun.">
        <title>Large-scale genome sequencing of mycorrhizal fungi provides insights into the early evolution of symbiotic traits.</title>
        <authorList>
            <person name="Miyauchi S."/>
            <person name="Kiss E."/>
            <person name="Kuo A."/>
            <person name="Drula E."/>
            <person name="Kohler A."/>
            <person name="Sanchez-Garcia M."/>
            <person name="Morin E."/>
            <person name="Andreopoulos B."/>
            <person name="Barry K.W."/>
            <person name="Bonito G."/>
            <person name="Buee M."/>
            <person name="Carver A."/>
            <person name="Chen C."/>
            <person name="Cichocki N."/>
            <person name="Clum A."/>
            <person name="Culley D."/>
            <person name="Crous P.W."/>
            <person name="Fauchery L."/>
            <person name="Girlanda M."/>
            <person name="Hayes R.D."/>
            <person name="Keri Z."/>
            <person name="LaButti K."/>
            <person name="Lipzen A."/>
            <person name="Lombard V."/>
            <person name="Magnuson J."/>
            <person name="Maillard F."/>
            <person name="Murat C."/>
            <person name="Nolan M."/>
            <person name="Ohm R.A."/>
            <person name="Pangilinan J."/>
            <person name="Pereira M.F."/>
            <person name="Perotto S."/>
            <person name="Peter M."/>
            <person name="Pfister S."/>
            <person name="Riley R."/>
            <person name="Sitrit Y."/>
            <person name="Stielow J.B."/>
            <person name="Szollosi G."/>
            <person name="Zifcakova L."/>
            <person name="Stursova M."/>
            <person name="Spatafora J.W."/>
            <person name="Tedersoo L."/>
            <person name="Vaario L.M."/>
            <person name="Yamada A."/>
            <person name="Yan M."/>
            <person name="Wang P."/>
            <person name="Xu J."/>
            <person name="Bruns T."/>
            <person name="Baldrian P."/>
            <person name="Vilgalys R."/>
            <person name="Dunand C."/>
            <person name="Henrissat B."/>
            <person name="Grigoriev I.V."/>
            <person name="Hibbett D."/>
            <person name="Nagy L.G."/>
            <person name="Martin F.M."/>
        </authorList>
    </citation>
    <scope>NUCLEOTIDE SEQUENCE</scope>
    <source>
        <strain evidence="1">P2</strain>
    </source>
</reference>
<organism evidence="1 2">
    <name type="scientific">Thelephora ganbajun</name>
    <name type="common">Ganba fungus</name>
    <dbReference type="NCBI Taxonomy" id="370292"/>
    <lineage>
        <taxon>Eukaryota</taxon>
        <taxon>Fungi</taxon>
        <taxon>Dikarya</taxon>
        <taxon>Basidiomycota</taxon>
        <taxon>Agaricomycotina</taxon>
        <taxon>Agaricomycetes</taxon>
        <taxon>Thelephorales</taxon>
        <taxon>Thelephoraceae</taxon>
        <taxon>Thelephora</taxon>
    </lineage>
</organism>
<name>A0ACB6ZQ22_THEGA</name>
<keyword evidence="2" id="KW-1185">Reference proteome</keyword>
<keyword evidence="1" id="KW-0648">Protein biosynthesis</keyword>
<gene>
    <name evidence="1" type="ORF">BDM02DRAFT_3204260</name>
</gene>
<keyword evidence="1" id="KW-0396">Initiation factor</keyword>
<proteinExistence type="predicted"/>
<comment type="caution">
    <text evidence="1">The sequence shown here is derived from an EMBL/GenBank/DDBJ whole genome shotgun (WGS) entry which is preliminary data.</text>
</comment>
<protein>
    <submittedName>
        <fullName evidence="1">RNA polymerase I-specific transcription initiation factor RRN3</fullName>
    </submittedName>
</protein>
<sequence length="746" mass="83920">MDPHSRLSQYNHRPPKAGPPTQNTRTLPMDKQKQAGPQKRQFDTSTLLLIARPIATNSRVKKSQKLHRDIHLAFVNDALECKSQGSSEDFDELVRQFNFKGLSSDAPAPGPQLRLWISALSHVVSRLERTHSALPEAIITMPWTTMDSQFVKSYTSFIGMLVSARPEYLSLVLEKIVQGLTYHPGTNTLNFAMPESSSAPLTRRVIYDRLHYLLRHLLVLIPTLPSTLQNHLIRHFPHKRLPLAAQVTYIRNTLRIAEYCPELADRILATIVDRVIQIDVEVQVEIEEIEDNLDGAGLEEVFELDPFDTVVGQEEAEQEEEALEDDQDSFSDLSSEAEDPDELANDPDELNTDFRHVKDMVDKLDTILTLVFEYLNRPSFAVKPILSADSPPSGSPPSTPLTSENQPSTQAQNAMALDPELEKTTRRSQFHALLSIFDRAIIRTFKSRYTQFLIFWYSSLDPEFSDLFQGMLVEKALLDENLPMVTRIAASSYISSFVSRATFVDKESTRNVVSVLCDFLTSRMDALDHTLSVGGELTGTYCGMFYAVCQAVFLIFCFRWRDLAEDQVEDVDELAELHAGRSAKKWLPRLYVLERAVSSSLNPLKHCASNVVVQFARVAHATDFIYCYPILEANKRSSDGDPPQRTPARQTFVSPQANTELNTFFPFDPYKLPKSSSYIDGVYREWSMVAIDDGDDDDEDDEDEGEDVDSARIGVSIARTAPPEPLADTLGASFEAMSISPVRPQG</sequence>
<dbReference type="Proteomes" id="UP000886501">
    <property type="component" value="Unassembled WGS sequence"/>
</dbReference>
<dbReference type="EMBL" id="MU117973">
    <property type="protein sequence ID" value="KAF9651771.1"/>
    <property type="molecule type" value="Genomic_DNA"/>
</dbReference>
<evidence type="ECO:0000313" key="1">
    <source>
        <dbReference type="EMBL" id="KAF9651771.1"/>
    </source>
</evidence>
<evidence type="ECO:0000313" key="2">
    <source>
        <dbReference type="Proteomes" id="UP000886501"/>
    </source>
</evidence>